<accession>K3XAR9</accession>
<keyword evidence="4" id="KW-1185">Reference proteome</keyword>
<evidence type="ECO:0000256" key="2">
    <source>
        <dbReference type="SAM" id="Phobius"/>
    </source>
</evidence>
<reference evidence="3" key="3">
    <citation type="submission" date="2015-02" db="UniProtKB">
        <authorList>
            <consortium name="EnsemblProtists"/>
        </authorList>
    </citation>
    <scope>IDENTIFICATION</scope>
    <source>
        <strain evidence="3">DAOM BR144</strain>
    </source>
</reference>
<evidence type="ECO:0000256" key="1">
    <source>
        <dbReference type="SAM" id="MobiDB-lite"/>
    </source>
</evidence>
<reference evidence="4" key="2">
    <citation type="submission" date="2010-04" db="EMBL/GenBank/DDBJ databases">
        <authorList>
            <person name="Buell R."/>
            <person name="Hamilton J."/>
            <person name="Hostetler J."/>
        </authorList>
    </citation>
    <scope>NUCLEOTIDE SEQUENCE [LARGE SCALE GENOMIC DNA]</scope>
    <source>
        <strain evidence="4">DAOM:BR144</strain>
    </source>
</reference>
<organism evidence="3 4">
    <name type="scientific">Globisporangium ultimum (strain ATCC 200006 / CBS 805.95 / DAOM BR144)</name>
    <name type="common">Pythium ultimum</name>
    <dbReference type="NCBI Taxonomy" id="431595"/>
    <lineage>
        <taxon>Eukaryota</taxon>
        <taxon>Sar</taxon>
        <taxon>Stramenopiles</taxon>
        <taxon>Oomycota</taxon>
        <taxon>Peronosporomycetes</taxon>
        <taxon>Pythiales</taxon>
        <taxon>Pythiaceae</taxon>
        <taxon>Globisporangium</taxon>
    </lineage>
</organism>
<feature type="region of interest" description="Disordered" evidence="1">
    <location>
        <begin position="476"/>
        <end position="497"/>
    </location>
</feature>
<dbReference type="InParanoid" id="K3XAR9"/>
<dbReference type="eggNOG" id="ENOG502T3CK">
    <property type="taxonomic scope" value="Eukaryota"/>
</dbReference>
<dbReference type="EnsemblProtists" id="PYU1_T014318">
    <property type="protein sequence ID" value="PYU1_T014318"/>
    <property type="gene ID" value="PYU1_G014288"/>
</dbReference>
<keyword evidence="2" id="KW-1133">Transmembrane helix</keyword>
<dbReference type="AlphaFoldDB" id="K3XAR9"/>
<dbReference type="HOGENOM" id="CLU_017880_2_0_1"/>
<evidence type="ECO:0008006" key="5">
    <source>
        <dbReference type="Google" id="ProtNLM"/>
    </source>
</evidence>
<keyword evidence="2" id="KW-0472">Membrane</keyword>
<reference evidence="4" key="1">
    <citation type="journal article" date="2010" name="Genome Biol.">
        <title>Genome sequence of the necrotrophic plant pathogen Pythium ultimum reveals original pathogenicity mechanisms and effector repertoire.</title>
        <authorList>
            <person name="Levesque C.A."/>
            <person name="Brouwer H."/>
            <person name="Cano L."/>
            <person name="Hamilton J.P."/>
            <person name="Holt C."/>
            <person name="Huitema E."/>
            <person name="Raffaele S."/>
            <person name="Robideau G.P."/>
            <person name="Thines M."/>
            <person name="Win J."/>
            <person name="Zerillo M.M."/>
            <person name="Beakes G.W."/>
            <person name="Boore J.L."/>
            <person name="Busam D."/>
            <person name="Dumas B."/>
            <person name="Ferriera S."/>
            <person name="Fuerstenberg S.I."/>
            <person name="Gachon C.M."/>
            <person name="Gaulin E."/>
            <person name="Govers F."/>
            <person name="Grenville-Briggs L."/>
            <person name="Horner N."/>
            <person name="Hostetler J."/>
            <person name="Jiang R.H."/>
            <person name="Johnson J."/>
            <person name="Krajaejun T."/>
            <person name="Lin H."/>
            <person name="Meijer H.J."/>
            <person name="Moore B."/>
            <person name="Morris P."/>
            <person name="Phuntmart V."/>
            <person name="Puiu D."/>
            <person name="Shetty J."/>
            <person name="Stajich J.E."/>
            <person name="Tripathy S."/>
            <person name="Wawra S."/>
            <person name="van West P."/>
            <person name="Whitty B.R."/>
            <person name="Coutinho P.M."/>
            <person name="Henrissat B."/>
            <person name="Martin F."/>
            <person name="Thomas P.D."/>
            <person name="Tyler B.M."/>
            <person name="De Vries R.P."/>
            <person name="Kamoun S."/>
            <person name="Yandell M."/>
            <person name="Tisserat N."/>
            <person name="Buell C.R."/>
        </authorList>
    </citation>
    <scope>NUCLEOTIDE SEQUENCE</scope>
    <source>
        <strain evidence="4">DAOM:BR144</strain>
    </source>
</reference>
<protein>
    <recommendedName>
        <fullName evidence="5">Peptidase S33 tripeptidyl aminopeptidase-like C-terminal domain-containing protein</fullName>
    </recommendedName>
</protein>
<feature type="transmembrane region" description="Helical" evidence="2">
    <location>
        <begin position="430"/>
        <end position="451"/>
    </location>
</feature>
<dbReference type="VEuPathDB" id="FungiDB:PYU1_G014288"/>
<evidence type="ECO:0000313" key="4">
    <source>
        <dbReference type="Proteomes" id="UP000019132"/>
    </source>
</evidence>
<dbReference type="STRING" id="431595.K3XAR9"/>
<dbReference type="Proteomes" id="UP000019132">
    <property type="component" value="Unassembled WGS sequence"/>
</dbReference>
<evidence type="ECO:0000313" key="3">
    <source>
        <dbReference type="EnsemblProtists" id="PYU1_T014318"/>
    </source>
</evidence>
<proteinExistence type="predicted"/>
<dbReference type="EMBL" id="GL376566">
    <property type="status" value="NOT_ANNOTATED_CDS"/>
    <property type="molecule type" value="Genomic_DNA"/>
</dbReference>
<sequence>MDQRGSSKSSLFDCPSSMINGSIFHPTTAQCTSELESKYESDFSAFSITSAATDVATFISTYQANSKTFVYGVGYGSVLTERLLHLNTTEVIGYVLDAVKTTSGADVSEFMYESKSAVDFGEITRQMFEFCVGTKECMAKFPSESLLDLIERMTTNYSGYISSKCVGIMSTPENRQSSFALKFKSILADMYMNEQAVGLLAAFVYRVNRCTDQDFEVVSRFIYSVHPHLASQPFDESEYKASLLYKLITFSEMWETPTPSSETMMMRHTNASMSTGPMTSLVTSYCELTQENSTACAAETAPSYASPPIVYKRDHQPDAQAPQKYADRLYKALNGSNKAFFNPKYMTHGSLWWSPQNQFHQATTTGMDTLVAYVQNNADLSKLTIAYGVGGIPSTVVIANEIESMQLFNVKDAFEGKLDDDASSGSKRTVVIVVVVVAVLLVLAGAAFVLYRRRRQANAKKQTFMITEDEALKEEAREAASPSASTSYHYNAEQARV</sequence>
<name>K3XAR9_GLOUD</name>
<keyword evidence="2" id="KW-0812">Transmembrane</keyword>